<dbReference type="Pfam" id="PF03618">
    <property type="entry name" value="Kinase-PPPase"/>
    <property type="match status" value="1"/>
</dbReference>
<dbReference type="GO" id="GO:0043531">
    <property type="term" value="F:ADP binding"/>
    <property type="evidence" value="ECO:0007669"/>
    <property type="project" value="UniProtKB-UniRule"/>
</dbReference>
<evidence type="ECO:0000256" key="1">
    <source>
        <dbReference type="ARBA" id="ARBA00022527"/>
    </source>
</evidence>
<dbReference type="NCBIfam" id="NF003742">
    <property type="entry name" value="PRK05339.1"/>
    <property type="match status" value="1"/>
</dbReference>
<dbReference type="HAMAP" id="MF_00921">
    <property type="entry name" value="PDRP"/>
    <property type="match status" value="1"/>
</dbReference>
<evidence type="ECO:0000256" key="3">
    <source>
        <dbReference type="ARBA" id="ARBA00022741"/>
    </source>
</evidence>
<keyword evidence="1 5" id="KW-0723">Serine/threonine-protein kinase</keyword>
<dbReference type="GO" id="GO:0004674">
    <property type="term" value="F:protein serine/threonine kinase activity"/>
    <property type="evidence" value="ECO:0007669"/>
    <property type="project" value="UniProtKB-UniRule"/>
</dbReference>
<comment type="similarity">
    <text evidence="5">Belongs to the pyruvate, phosphate/water dikinase regulatory protein family. PDRP subfamily.</text>
</comment>
<dbReference type="EC" id="2.7.11.32" evidence="5"/>
<dbReference type="GO" id="GO:0016776">
    <property type="term" value="F:phosphotransferase activity, phosphate group as acceptor"/>
    <property type="evidence" value="ECO:0007669"/>
    <property type="project" value="UniProtKB-UniRule"/>
</dbReference>
<keyword evidence="2 5" id="KW-0808">Transferase</keyword>
<reference evidence="6" key="1">
    <citation type="journal article" date="2020" name="mSystems">
        <title>Genome- and Community-Level Interaction Insights into Carbon Utilization and Element Cycling Functions of Hydrothermarchaeota in Hydrothermal Sediment.</title>
        <authorList>
            <person name="Zhou Z."/>
            <person name="Liu Y."/>
            <person name="Xu W."/>
            <person name="Pan J."/>
            <person name="Luo Z.H."/>
            <person name="Li M."/>
        </authorList>
    </citation>
    <scope>NUCLEOTIDE SEQUENCE [LARGE SCALE GENOMIC DNA]</scope>
    <source>
        <strain evidence="6">SpSt-69</strain>
    </source>
</reference>
<dbReference type="GO" id="GO:0005524">
    <property type="term" value="F:ATP binding"/>
    <property type="evidence" value="ECO:0007669"/>
    <property type="project" value="InterPro"/>
</dbReference>
<evidence type="ECO:0000256" key="4">
    <source>
        <dbReference type="ARBA" id="ARBA00022777"/>
    </source>
</evidence>
<dbReference type="EC" id="2.7.4.27" evidence="5"/>
<dbReference type="PANTHER" id="PTHR31756:SF3">
    <property type="entry name" value="PYRUVATE, PHOSPHATE DIKINASE REGULATORY PROTEIN 1, CHLOROPLASTIC"/>
    <property type="match status" value="1"/>
</dbReference>
<dbReference type="EMBL" id="DTDJ01000028">
    <property type="protein sequence ID" value="HGL17511.1"/>
    <property type="molecule type" value="Genomic_DNA"/>
</dbReference>
<evidence type="ECO:0000256" key="5">
    <source>
        <dbReference type="HAMAP-Rule" id="MF_00921"/>
    </source>
</evidence>
<name>A0A7V3ZY02_UNCW3</name>
<comment type="catalytic activity">
    <reaction evidence="5">
        <text>N(tele)-phospho-L-histidyl/O-phospho-L-threonyl-[pyruvate, phosphate dikinase] + phosphate + H(+) = N(tele)-phospho-L-histidyl/L-threonyl-[pyruvate, phosphate dikinase] + diphosphate</text>
        <dbReference type="Rhea" id="RHEA:43696"/>
        <dbReference type="Rhea" id="RHEA-COMP:10650"/>
        <dbReference type="Rhea" id="RHEA-COMP:10651"/>
        <dbReference type="ChEBI" id="CHEBI:15378"/>
        <dbReference type="ChEBI" id="CHEBI:30013"/>
        <dbReference type="ChEBI" id="CHEBI:33019"/>
        <dbReference type="ChEBI" id="CHEBI:43474"/>
        <dbReference type="ChEBI" id="CHEBI:61977"/>
        <dbReference type="ChEBI" id="CHEBI:83586"/>
        <dbReference type="EC" id="2.7.4.27"/>
    </reaction>
</comment>
<gene>
    <name evidence="6" type="ORF">ENU66_04195</name>
</gene>
<comment type="function">
    <text evidence="5">Bifunctional serine/threonine kinase and phosphorylase involved in the regulation of the pyruvate, phosphate dikinase (PPDK) by catalyzing its phosphorylation/dephosphorylation.</text>
</comment>
<protein>
    <recommendedName>
        <fullName evidence="5">Putative pyruvate, phosphate dikinase regulatory protein</fullName>
        <shortName evidence="5">PPDK regulatory protein</shortName>
        <ecNumber evidence="5">2.7.11.32</ecNumber>
        <ecNumber evidence="5">2.7.4.27</ecNumber>
    </recommendedName>
</protein>
<evidence type="ECO:0000256" key="2">
    <source>
        <dbReference type="ARBA" id="ARBA00022679"/>
    </source>
</evidence>
<keyword evidence="3 5" id="KW-0547">Nucleotide-binding</keyword>
<sequence>MTTRERWIFIVSDSSGLTCETVVKAALTQFKTTNVYIKKYSQVRTVEQLREIMREAAQYVAVVAYTFVITELRKEIIALSLQLGVPIIDILGPVLSRLQDLLELSPMAVPGLFRHLNQDYYERIECINFAVKHDDGRNIRTIDQADLVLLGVSRTSKTPISIYLAYRGIKTANVPVVYGRPLPDPVLNLPSSKVIGLTVDPERLRDIRLVRANKLKMELSDPYVNLEEIKKEVNYALTLFRQHNFTILDVTSRSIEEAATAIMEIIGKKGRS</sequence>
<dbReference type="InterPro" id="IPR026565">
    <property type="entry name" value="PPDK_reg"/>
</dbReference>
<keyword evidence="4 5" id="KW-0418">Kinase</keyword>
<proteinExistence type="inferred from homology"/>
<organism evidence="6">
    <name type="scientific">candidate division WOR-3 bacterium</name>
    <dbReference type="NCBI Taxonomy" id="2052148"/>
    <lineage>
        <taxon>Bacteria</taxon>
        <taxon>Bacteria division WOR-3</taxon>
    </lineage>
</organism>
<dbReference type="PANTHER" id="PTHR31756">
    <property type="entry name" value="PYRUVATE, PHOSPHATE DIKINASE REGULATORY PROTEIN 1, CHLOROPLASTIC"/>
    <property type="match status" value="1"/>
</dbReference>
<feature type="binding site" evidence="5">
    <location>
        <begin position="151"/>
        <end position="158"/>
    </location>
    <ligand>
        <name>ADP</name>
        <dbReference type="ChEBI" id="CHEBI:456216"/>
    </ligand>
</feature>
<dbReference type="InterPro" id="IPR005177">
    <property type="entry name" value="Kinase-pyrophosphorylase"/>
</dbReference>
<comment type="catalytic activity">
    <reaction evidence="5">
        <text>N(tele)-phospho-L-histidyl/L-threonyl-[pyruvate, phosphate dikinase] + ADP = N(tele)-phospho-L-histidyl/O-phospho-L-threonyl-[pyruvate, phosphate dikinase] + AMP + H(+)</text>
        <dbReference type="Rhea" id="RHEA:43692"/>
        <dbReference type="Rhea" id="RHEA-COMP:10650"/>
        <dbReference type="Rhea" id="RHEA-COMP:10651"/>
        <dbReference type="ChEBI" id="CHEBI:15378"/>
        <dbReference type="ChEBI" id="CHEBI:30013"/>
        <dbReference type="ChEBI" id="CHEBI:61977"/>
        <dbReference type="ChEBI" id="CHEBI:83586"/>
        <dbReference type="ChEBI" id="CHEBI:456215"/>
        <dbReference type="ChEBI" id="CHEBI:456216"/>
        <dbReference type="EC" id="2.7.11.32"/>
    </reaction>
</comment>
<accession>A0A7V3ZY02</accession>
<dbReference type="AlphaFoldDB" id="A0A7V3ZY02"/>
<comment type="caution">
    <text evidence="6">The sequence shown here is derived from an EMBL/GenBank/DDBJ whole genome shotgun (WGS) entry which is preliminary data.</text>
</comment>
<evidence type="ECO:0000313" key="6">
    <source>
        <dbReference type="EMBL" id="HGL17511.1"/>
    </source>
</evidence>